<reference evidence="8" key="2">
    <citation type="submission" date="2025-09" db="UniProtKB">
        <authorList>
            <consortium name="Ensembl"/>
        </authorList>
    </citation>
    <scope>IDENTIFICATION</scope>
</reference>
<dbReference type="Proteomes" id="UP000261480">
    <property type="component" value="Unplaced"/>
</dbReference>
<comment type="caution">
    <text evidence="6">Lacks conserved residue(s) required for the propagation of feature annotation.</text>
</comment>
<dbReference type="STRING" id="48701.ENSPMEP00000012587"/>
<accession>A0A3B3XBZ8</accession>
<reference evidence="8" key="1">
    <citation type="submission" date="2025-08" db="UniProtKB">
        <authorList>
            <consortium name="Ensembl"/>
        </authorList>
    </citation>
    <scope>IDENTIFICATION</scope>
</reference>
<dbReference type="PANTHER" id="PTHR12352:SF3">
    <property type="entry name" value="NIDOGEN-2"/>
    <property type="match status" value="1"/>
</dbReference>
<keyword evidence="9" id="KW-1185">Reference proteome</keyword>
<protein>
    <recommendedName>
        <fullName evidence="7">Thyroglobulin type-1 domain-containing protein</fullName>
    </recommendedName>
</protein>
<dbReference type="SUPFAM" id="SSF57610">
    <property type="entry name" value="Thyroglobulin type-1 domain"/>
    <property type="match status" value="1"/>
</dbReference>
<dbReference type="FunFam" id="4.10.800.10:FF:000001">
    <property type="entry name" value="Testican-3 isoform 2"/>
    <property type="match status" value="1"/>
</dbReference>
<sequence>NCVLCVILAQLAQLRRKTLCEHHRDSVPTTSPDGVTLFGAYVPQCDENGLYVPKQCHGSSGYCWCVDSRGQERTATRTGPGLPSIDCRFGETLNLIRSII</sequence>
<keyword evidence="4 6" id="KW-1015">Disulfide bond</keyword>
<dbReference type="GO" id="GO:0005604">
    <property type="term" value="C:basement membrane"/>
    <property type="evidence" value="ECO:0007669"/>
    <property type="project" value="TreeGrafter"/>
</dbReference>
<dbReference type="InterPro" id="IPR036857">
    <property type="entry name" value="Thyroglobulin_1_sf"/>
</dbReference>
<keyword evidence="5" id="KW-0325">Glycoprotein</keyword>
<dbReference type="SMART" id="SM00211">
    <property type="entry name" value="TY"/>
    <property type="match status" value="1"/>
</dbReference>
<dbReference type="Gene3D" id="4.10.800.10">
    <property type="entry name" value="Thyroglobulin type-1"/>
    <property type="match status" value="1"/>
</dbReference>
<dbReference type="InterPro" id="IPR000716">
    <property type="entry name" value="Thyroglobulin_1"/>
</dbReference>
<evidence type="ECO:0000313" key="9">
    <source>
        <dbReference type="Proteomes" id="UP000261480"/>
    </source>
</evidence>
<name>A0A3B3XBZ8_9TELE</name>
<evidence type="ECO:0000256" key="5">
    <source>
        <dbReference type="ARBA" id="ARBA00023180"/>
    </source>
</evidence>
<evidence type="ECO:0000256" key="3">
    <source>
        <dbReference type="ARBA" id="ARBA00022737"/>
    </source>
</evidence>
<dbReference type="GO" id="GO:0005615">
    <property type="term" value="C:extracellular space"/>
    <property type="evidence" value="ECO:0007669"/>
    <property type="project" value="TreeGrafter"/>
</dbReference>
<dbReference type="AlphaFoldDB" id="A0A3B3XBZ8"/>
<evidence type="ECO:0000313" key="8">
    <source>
        <dbReference type="Ensembl" id="ENSPMEP00000012587.1"/>
    </source>
</evidence>
<evidence type="ECO:0000256" key="4">
    <source>
        <dbReference type="ARBA" id="ARBA00023157"/>
    </source>
</evidence>
<organism evidence="8 9">
    <name type="scientific">Poecilia mexicana</name>
    <dbReference type="NCBI Taxonomy" id="48701"/>
    <lineage>
        <taxon>Eukaryota</taxon>
        <taxon>Metazoa</taxon>
        <taxon>Chordata</taxon>
        <taxon>Craniata</taxon>
        <taxon>Vertebrata</taxon>
        <taxon>Euteleostomi</taxon>
        <taxon>Actinopterygii</taxon>
        <taxon>Neopterygii</taxon>
        <taxon>Teleostei</taxon>
        <taxon>Neoteleostei</taxon>
        <taxon>Acanthomorphata</taxon>
        <taxon>Ovalentaria</taxon>
        <taxon>Atherinomorphae</taxon>
        <taxon>Cyprinodontiformes</taxon>
        <taxon>Poeciliidae</taxon>
        <taxon>Poeciliinae</taxon>
        <taxon>Poecilia</taxon>
    </lineage>
</organism>
<evidence type="ECO:0000256" key="6">
    <source>
        <dbReference type="PROSITE-ProRule" id="PRU00500"/>
    </source>
</evidence>
<evidence type="ECO:0000256" key="1">
    <source>
        <dbReference type="ARBA" id="ARBA00004613"/>
    </source>
</evidence>
<dbReference type="PROSITE" id="PS51162">
    <property type="entry name" value="THYROGLOBULIN_1_2"/>
    <property type="match status" value="1"/>
</dbReference>
<dbReference type="Ensembl" id="ENSPMET00000031864.1">
    <property type="protein sequence ID" value="ENSPMEP00000012587.1"/>
    <property type="gene ID" value="ENSPMEG00000014802.1"/>
</dbReference>
<feature type="disulfide bond" evidence="6">
    <location>
        <begin position="56"/>
        <end position="63"/>
    </location>
</feature>
<dbReference type="CDD" id="cd00191">
    <property type="entry name" value="TY"/>
    <property type="match status" value="1"/>
</dbReference>
<dbReference type="Pfam" id="PF00086">
    <property type="entry name" value="Thyroglobulin_1"/>
    <property type="match status" value="1"/>
</dbReference>
<evidence type="ECO:0000259" key="7">
    <source>
        <dbReference type="PROSITE" id="PS51162"/>
    </source>
</evidence>
<dbReference type="PROSITE" id="PS00484">
    <property type="entry name" value="THYROGLOBULIN_1_1"/>
    <property type="match status" value="1"/>
</dbReference>
<comment type="subcellular location">
    <subcellularLocation>
        <location evidence="1">Secreted</location>
    </subcellularLocation>
</comment>
<keyword evidence="2" id="KW-0964">Secreted</keyword>
<dbReference type="InterPro" id="IPR051950">
    <property type="entry name" value="Dev_reg/Prot_inhib"/>
</dbReference>
<dbReference type="PANTHER" id="PTHR12352">
    <property type="entry name" value="SECRETED MODULAR CALCIUM-BINDING PROTEIN"/>
    <property type="match status" value="1"/>
</dbReference>
<dbReference type="GO" id="GO:0007160">
    <property type="term" value="P:cell-matrix adhesion"/>
    <property type="evidence" value="ECO:0007669"/>
    <property type="project" value="TreeGrafter"/>
</dbReference>
<evidence type="ECO:0000256" key="2">
    <source>
        <dbReference type="ARBA" id="ARBA00022525"/>
    </source>
</evidence>
<proteinExistence type="predicted"/>
<keyword evidence="3" id="KW-0677">Repeat</keyword>
<feature type="domain" description="Thyroglobulin type-1" evidence="7">
    <location>
        <begin position="17"/>
        <end position="87"/>
    </location>
</feature>